<dbReference type="RefSeq" id="WP_045460486.1">
    <property type="nucleotide sequence ID" value="NZ_BBLT01000002.1"/>
</dbReference>
<name>A0A098LDW2_9BACT</name>
<gene>
    <name evidence="1" type="ORF">MYP_1476</name>
</gene>
<evidence type="ECO:0000313" key="1">
    <source>
        <dbReference type="EMBL" id="GAL84248.1"/>
    </source>
</evidence>
<protein>
    <recommendedName>
        <fullName evidence="3">Helix-turn-helix domain-containing protein</fullName>
    </recommendedName>
</protein>
<dbReference type="AlphaFoldDB" id="A0A098LDW2"/>
<evidence type="ECO:0008006" key="3">
    <source>
        <dbReference type="Google" id="ProtNLM"/>
    </source>
</evidence>
<dbReference type="EMBL" id="BBLT01000002">
    <property type="protein sequence ID" value="GAL84248.1"/>
    <property type="molecule type" value="Genomic_DNA"/>
</dbReference>
<proteinExistence type="predicted"/>
<dbReference type="Proteomes" id="UP000030185">
    <property type="component" value="Unassembled WGS sequence"/>
</dbReference>
<keyword evidence="2" id="KW-1185">Reference proteome</keyword>
<reference evidence="1 2" key="1">
    <citation type="submission" date="2014-09" db="EMBL/GenBank/DDBJ databases">
        <title>Sporocytophaga myxococcoides PG-01 genome sequencing.</title>
        <authorList>
            <person name="Liu L."/>
            <person name="Gao P.J."/>
            <person name="Chen G.J."/>
            <person name="Wang L.S."/>
        </authorList>
    </citation>
    <scope>NUCLEOTIDE SEQUENCE [LARGE SCALE GENOMIC DNA]</scope>
    <source>
        <strain evidence="1 2">PG-01</strain>
    </source>
</reference>
<organism evidence="1 2">
    <name type="scientific">Sporocytophaga myxococcoides</name>
    <dbReference type="NCBI Taxonomy" id="153721"/>
    <lineage>
        <taxon>Bacteria</taxon>
        <taxon>Pseudomonadati</taxon>
        <taxon>Bacteroidota</taxon>
        <taxon>Cytophagia</taxon>
        <taxon>Cytophagales</taxon>
        <taxon>Cytophagaceae</taxon>
        <taxon>Sporocytophaga</taxon>
    </lineage>
</organism>
<comment type="caution">
    <text evidence="1">The sequence shown here is derived from an EMBL/GenBank/DDBJ whole genome shotgun (WGS) entry which is preliminary data.</text>
</comment>
<evidence type="ECO:0000313" key="2">
    <source>
        <dbReference type="Proteomes" id="UP000030185"/>
    </source>
</evidence>
<sequence length="65" mass="7385">MNNSISTKEVPFLSFSETQKALDCSKTFMYTLIDKGELKPKYLGAKPYFLINDILGAMKDAPEKY</sequence>
<dbReference type="STRING" id="153721.MYP_1476"/>
<accession>A0A098LDW2</accession>
<dbReference type="OrthoDB" id="5460315at2"/>